<proteinExistence type="predicted"/>
<gene>
    <name evidence="2" type="ORF">GCM10010140_46350</name>
</gene>
<sequence>MGMAKQTAFTLTFLLGLSVIVPGSAGYLSARMDAVEQAHRRLVALENRLREERLITPARQESWLRALAAPAPCPVMAQPQTRRRGTPMPAGLIPAPVEALDPAAVPPGTVPGRAFSGSATRGFGGGHAETRRRPAGREHGREHGVRRDRERRSG</sequence>
<reference evidence="3" key="1">
    <citation type="journal article" date="2019" name="Int. J. Syst. Evol. Microbiol.">
        <title>The Global Catalogue of Microorganisms (GCM) 10K type strain sequencing project: providing services to taxonomists for standard genome sequencing and annotation.</title>
        <authorList>
            <consortium name="The Broad Institute Genomics Platform"/>
            <consortium name="The Broad Institute Genome Sequencing Center for Infectious Disease"/>
            <person name="Wu L."/>
            <person name="Ma J."/>
        </authorList>
    </citation>
    <scope>NUCLEOTIDE SEQUENCE [LARGE SCALE GENOMIC DNA]</scope>
    <source>
        <strain evidence="3">JCM 3115</strain>
    </source>
</reference>
<evidence type="ECO:0008006" key="4">
    <source>
        <dbReference type="Google" id="ProtNLM"/>
    </source>
</evidence>
<comment type="caution">
    <text evidence="2">The sequence shown here is derived from an EMBL/GenBank/DDBJ whole genome shotgun (WGS) entry which is preliminary data.</text>
</comment>
<evidence type="ECO:0000256" key="1">
    <source>
        <dbReference type="SAM" id="MobiDB-lite"/>
    </source>
</evidence>
<accession>A0ABQ2R5F6</accession>
<keyword evidence="3" id="KW-1185">Reference proteome</keyword>
<protein>
    <recommendedName>
        <fullName evidence="4">Cell division protein FtsL</fullName>
    </recommendedName>
</protein>
<evidence type="ECO:0000313" key="3">
    <source>
        <dbReference type="Proteomes" id="UP000611554"/>
    </source>
</evidence>
<dbReference type="EMBL" id="BMQJ01000012">
    <property type="protein sequence ID" value="GGQ10916.1"/>
    <property type="molecule type" value="Genomic_DNA"/>
</dbReference>
<evidence type="ECO:0000313" key="2">
    <source>
        <dbReference type="EMBL" id="GGQ10916.1"/>
    </source>
</evidence>
<dbReference type="Proteomes" id="UP000611554">
    <property type="component" value="Unassembled WGS sequence"/>
</dbReference>
<feature type="region of interest" description="Disordered" evidence="1">
    <location>
        <begin position="75"/>
        <end position="94"/>
    </location>
</feature>
<feature type="compositionally biased region" description="Basic and acidic residues" evidence="1">
    <location>
        <begin position="128"/>
        <end position="154"/>
    </location>
</feature>
<name>A0ABQ2R5F6_9ACTN</name>
<feature type="region of interest" description="Disordered" evidence="1">
    <location>
        <begin position="103"/>
        <end position="154"/>
    </location>
</feature>
<organism evidence="2 3">
    <name type="scientific">Streptosporangium pseudovulgare</name>
    <dbReference type="NCBI Taxonomy" id="35765"/>
    <lineage>
        <taxon>Bacteria</taxon>
        <taxon>Bacillati</taxon>
        <taxon>Actinomycetota</taxon>
        <taxon>Actinomycetes</taxon>
        <taxon>Streptosporangiales</taxon>
        <taxon>Streptosporangiaceae</taxon>
        <taxon>Streptosporangium</taxon>
    </lineage>
</organism>